<dbReference type="Pfam" id="PF24745">
    <property type="entry name" value="DUF7693"/>
    <property type="match status" value="1"/>
</dbReference>
<dbReference type="Proteomes" id="UP000000426">
    <property type="component" value="Chromosome"/>
</dbReference>
<proteinExistence type="predicted"/>
<protein>
    <recommendedName>
        <fullName evidence="1">DUF7693 domain-containing protein</fullName>
    </recommendedName>
</protein>
<dbReference type="PATRIC" id="fig|205918.7.peg.2708"/>
<accession>Q4ZT38</accession>
<dbReference type="AlphaFoldDB" id="Q4ZT38"/>
<evidence type="ECO:0000313" key="3">
    <source>
        <dbReference type="Proteomes" id="UP000000426"/>
    </source>
</evidence>
<dbReference type="InterPro" id="IPR056110">
    <property type="entry name" value="DUF7693"/>
</dbReference>
<evidence type="ECO:0000259" key="1">
    <source>
        <dbReference type="Pfam" id="PF24745"/>
    </source>
</evidence>
<dbReference type="eggNOG" id="ENOG5030ID6">
    <property type="taxonomic scope" value="Bacteria"/>
</dbReference>
<evidence type="ECO:0000313" key="2">
    <source>
        <dbReference type="EMBL" id="AAY37684.1"/>
    </source>
</evidence>
<dbReference type="KEGG" id="psb:Psyr_2645"/>
<dbReference type="HOGENOM" id="CLU_133259_1_0_6"/>
<dbReference type="EMBL" id="CP000075">
    <property type="protein sequence ID" value="AAY37684.1"/>
    <property type="molecule type" value="Genomic_DNA"/>
</dbReference>
<dbReference type="OrthoDB" id="7000909at2"/>
<name>Q4ZT38_PSEU2</name>
<sequence length="125" mass="14067">MPPQGSFVTIHARPPHTGTFSLSAKALTVREAYQVLRDIGLGVSVMRRLGEKPWTEMYSGMTSVETDGWVITFYNDCETLDYCDSCYCPDGRAYTFDSSQQFGTDPVELLSTWEHAELEKLLKVS</sequence>
<reference evidence="2 3" key="1">
    <citation type="journal article" date="2005" name="Proc. Natl. Acad. Sci. U.S.A.">
        <title>Comparison of the complete genome sequences of Pseudomonas syringae pv. syringae B728a and pv. tomato DC3000.</title>
        <authorList>
            <person name="Feil H."/>
            <person name="Feil W.S."/>
            <person name="Chain P."/>
            <person name="Larimer F."/>
            <person name="Dibartolo G."/>
            <person name="Copeland A."/>
            <person name="Lykidis A."/>
            <person name="Trong S."/>
            <person name="Nolan M."/>
            <person name="Goltsman E."/>
            <person name="Thiel J."/>
            <person name="Malfatti S."/>
            <person name="Loper J.E."/>
            <person name="Lapidus A."/>
            <person name="Detter J.C."/>
            <person name="Land M."/>
            <person name="Richardson P.M."/>
            <person name="Kyrpides N.C."/>
            <person name="Ivanova N."/>
            <person name="Lindow S.E."/>
        </authorList>
    </citation>
    <scope>NUCLEOTIDE SEQUENCE [LARGE SCALE GENOMIC DNA]</scope>
    <source>
        <strain evidence="2 3">B728a</strain>
    </source>
</reference>
<gene>
    <name evidence="2" type="ordered locus">Psyr_2645</name>
</gene>
<feature type="domain" description="DUF7693" evidence="1">
    <location>
        <begin position="27"/>
        <end position="123"/>
    </location>
</feature>
<organism evidence="2 3">
    <name type="scientific">Pseudomonas syringae pv. syringae (strain B728a)</name>
    <dbReference type="NCBI Taxonomy" id="205918"/>
    <lineage>
        <taxon>Bacteria</taxon>
        <taxon>Pseudomonadati</taxon>
        <taxon>Pseudomonadota</taxon>
        <taxon>Gammaproteobacteria</taxon>
        <taxon>Pseudomonadales</taxon>
        <taxon>Pseudomonadaceae</taxon>
        <taxon>Pseudomonas</taxon>
        <taxon>Pseudomonas syringae</taxon>
    </lineage>
</organism>